<protein>
    <recommendedName>
        <fullName evidence="2">GIY-YIG domain-containing protein</fullName>
    </recommendedName>
</protein>
<evidence type="ECO:0000259" key="2">
    <source>
        <dbReference type="PROSITE" id="PS50164"/>
    </source>
</evidence>
<evidence type="ECO:0000313" key="4">
    <source>
        <dbReference type="Proteomes" id="UP000317778"/>
    </source>
</evidence>
<sequence>MKPPDSFYVYILQCADGSLYTGIARDVMKRLAEHNRGKGARYTRTRRPCLLRFMERHATRSSAQKREAEIKKLSPEQKRALIRGCPIP</sequence>
<dbReference type="EMBL" id="NJBO01000001">
    <property type="protein sequence ID" value="TKJ44317.1"/>
    <property type="molecule type" value="Genomic_DNA"/>
</dbReference>
<dbReference type="SUPFAM" id="SSF82771">
    <property type="entry name" value="GIY-YIG endonuclease"/>
    <property type="match status" value="1"/>
</dbReference>
<dbReference type="PANTHER" id="PTHR34477:SF1">
    <property type="entry name" value="UPF0213 PROTEIN YHBQ"/>
    <property type="match status" value="1"/>
</dbReference>
<comment type="similarity">
    <text evidence="1">Belongs to the UPF0213 family.</text>
</comment>
<dbReference type="Pfam" id="PF01541">
    <property type="entry name" value="GIY-YIG"/>
    <property type="match status" value="1"/>
</dbReference>
<name>A0A532VBH9_UNCT6</name>
<dbReference type="InterPro" id="IPR035901">
    <property type="entry name" value="GIY-YIG_endonuc_sf"/>
</dbReference>
<proteinExistence type="inferred from homology"/>
<dbReference type="InterPro" id="IPR050190">
    <property type="entry name" value="UPF0213_domain"/>
</dbReference>
<organism evidence="3 4">
    <name type="scientific">candidate division TA06 bacterium B3_TA06</name>
    <dbReference type="NCBI Taxonomy" id="2012487"/>
    <lineage>
        <taxon>Bacteria</taxon>
        <taxon>Bacteria division TA06</taxon>
    </lineage>
</organism>
<evidence type="ECO:0000256" key="1">
    <source>
        <dbReference type="ARBA" id="ARBA00007435"/>
    </source>
</evidence>
<dbReference type="PANTHER" id="PTHR34477">
    <property type="entry name" value="UPF0213 PROTEIN YHBQ"/>
    <property type="match status" value="1"/>
</dbReference>
<evidence type="ECO:0000313" key="3">
    <source>
        <dbReference type="EMBL" id="TKJ44317.1"/>
    </source>
</evidence>
<feature type="domain" description="GIY-YIG" evidence="2">
    <location>
        <begin position="5"/>
        <end position="80"/>
    </location>
</feature>
<reference evidence="3 4" key="1">
    <citation type="submission" date="2017-06" db="EMBL/GenBank/DDBJ databases">
        <title>Novel microbial phyla capable of carbon fixation and sulfur reduction in deep-sea sediments.</title>
        <authorList>
            <person name="Huang J."/>
            <person name="Baker B."/>
            <person name="Wang Y."/>
        </authorList>
    </citation>
    <scope>NUCLEOTIDE SEQUENCE [LARGE SCALE GENOMIC DNA]</scope>
    <source>
        <strain evidence="3">B3_TA06</strain>
    </source>
</reference>
<dbReference type="PROSITE" id="PS50164">
    <property type="entry name" value="GIY_YIG"/>
    <property type="match status" value="1"/>
</dbReference>
<gene>
    <name evidence="3" type="ORF">CEE36_00835</name>
</gene>
<comment type="caution">
    <text evidence="3">The sequence shown here is derived from an EMBL/GenBank/DDBJ whole genome shotgun (WGS) entry which is preliminary data.</text>
</comment>
<dbReference type="Gene3D" id="3.40.1440.10">
    <property type="entry name" value="GIY-YIG endonuclease"/>
    <property type="match status" value="1"/>
</dbReference>
<dbReference type="InterPro" id="IPR000305">
    <property type="entry name" value="GIY-YIG_endonuc"/>
</dbReference>
<dbReference type="Proteomes" id="UP000317778">
    <property type="component" value="Unassembled WGS sequence"/>
</dbReference>
<accession>A0A532VBH9</accession>
<dbReference type="CDD" id="cd10456">
    <property type="entry name" value="GIY-YIG_UPF0213"/>
    <property type="match status" value="1"/>
</dbReference>
<dbReference type="AlphaFoldDB" id="A0A532VBH9"/>